<name>A0A7Y9DPY1_9ACTN</name>
<keyword evidence="1" id="KW-0238">DNA-binding</keyword>
<dbReference type="GO" id="GO:0003677">
    <property type="term" value="F:DNA binding"/>
    <property type="evidence" value="ECO:0007669"/>
    <property type="project" value="UniProtKB-KW"/>
</dbReference>
<organism evidence="1 2">
    <name type="scientific">Kineococcus aurantiacus</name>
    <dbReference type="NCBI Taxonomy" id="37633"/>
    <lineage>
        <taxon>Bacteria</taxon>
        <taxon>Bacillati</taxon>
        <taxon>Actinomycetota</taxon>
        <taxon>Actinomycetes</taxon>
        <taxon>Kineosporiales</taxon>
        <taxon>Kineosporiaceae</taxon>
        <taxon>Kineococcus</taxon>
    </lineage>
</organism>
<dbReference type="AlphaFoldDB" id="A0A7Y9DPY1"/>
<sequence>MTIRVALVDMPLLLADVVRDALSCDGDVSIEVVAESTDLAHVLEADLDLLVVSGPDPESYDRTSALLRHGRPRGLVVVSSDARSAWLHSWCPCVRPLEQVSGAGLCAAVRQAAEDPT</sequence>
<reference evidence="1 2" key="1">
    <citation type="submission" date="2020-07" db="EMBL/GenBank/DDBJ databases">
        <title>Sequencing the genomes of 1000 actinobacteria strains.</title>
        <authorList>
            <person name="Klenk H.-P."/>
        </authorList>
    </citation>
    <scope>NUCLEOTIDE SEQUENCE [LARGE SCALE GENOMIC DNA]</scope>
    <source>
        <strain evidence="1 2">DSM 7487</strain>
    </source>
</reference>
<dbReference type="EMBL" id="JACCBB010000001">
    <property type="protein sequence ID" value="NYD24657.1"/>
    <property type="molecule type" value="Genomic_DNA"/>
</dbReference>
<accession>A0A7Y9DPY1</accession>
<protein>
    <submittedName>
        <fullName evidence="1">DNA-binding NarL/FixJ family response regulator</fullName>
    </submittedName>
</protein>
<evidence type="ECO:0000313" key="2">
    <source>
        <dbReference type="Proteomes" id="UP000521922"/>
    </source>
</evidence>
<gene>
    <name evidence="1" type="ORF">BJ968_004197</name>
</gene>
<dbReference type="RefSeq" id="WP_179755189.1">
    <property type="nucleotide sequence ID" value="NZ_BAAAGN010000013.1"/>
</dbReference>
<keyword evidence="2" id="KW-1185">Reference proteome</keyword>
<dbReference type="Proteomes" id="UP000521922">
    <property type="component" value="Unassembled WGS sequence"/>
</dbReference>
<proteinExistence type="predicted"/>
<evidence type="ECO:0000313" key="1">
    <source>
        <dbReference type="EMBL" id="NYD24657.1"/>
    </source>
</evidence>
<comment type="caution">
    <text evidence="1">The sequence shown here is derived from an EMBL/GenBank/DDBJ whole genome shotgun (WGS) entry which is preliminary data.</text>
</comment>